<proteinExistence type="predicted"/>
<protein>
    <submittedName>
        <fullName evidence="1">Uncharacterized protein</fullName>
    </submittedName>
</protein>
<name>A0A8S5LMM0_9CAUD</name>
<sequence>MLTKINGRVHKVKLENCFLEPYEVAELMNEAGELRLPEIVWNLKEETTVSLIDFIHRYFKRVEDV</sequence>
<dbReference type="EMBL" id="BK015876">
    <property type="protein sequence ID" value="DAD71096.1"/>
    <property type="molecule type" value="Genomic_DNA"/>
</dbReference>
<reference evidence="1" key="1">
    <citation type="journal article" date="2021" name="Proc. Natl. Acad. Sci. U.S.A.">
        <title>A Catalog of Tens of Thousands of Viruses from Human Metagenomes Reveals Hidden Associations with Chronic Diseases.</title>
        <authorList>
            <person name="Tisza M.J."/>
            <person name="Buck C.B."/>
        </authorList>
    </citation>
    <scope>NUCLEOTIDE SEQUENCE</scope>
    <source>
        <strain evidence="1">CtiuS14</strain>
    </source>
</reference>
<organism evidence="1">
    <name type="scientific">Podoviridae sp. ctiuS14</name>
    <dbReference type="NCBI Taxonomy" id="2827620"/>
    <lineage>
        <taxon>Viruses</taxon>
        <taxon>Duplodnaviria</taxon>
        <taxon>Heunggongvirae</taxon>
        <taxon>Uroviricota</taxon>
        <taxon>Caudoviricetes</taxon>
    </lineage>
</organism>
<accession>A0A8S5LMM0</accession>
<evidence type="ECO:0000313" key="1">
    <source>
        <dbReference type="EMBL" id="DAD71096.1"/>
    </source>
</evidence>